<accession>A0A5B7E7Y8</accession>
<dbReference type="Proteomes" id="UP000324222">
    <property type="component" value="Unassembled WGS sequence"/>
</dbReference>
<evidence type="ECO:0000313" key="2">
    <source>
        <dbReference type="Proteomes" id="UP000324222"/>
    </source>
</evidence>
<protein>
    <submittedName>
        <fullName evidence="1">Uncharacterized protein</fullName>
    </submittedName>
</protein>
<sequence>MMPPLAHWRLTSSLAASNCYYFLNVICKYSPLGSLVPEGETHIVMRRFSSHVQKRNGSDWFTTAAKQEILT</sequence>
<dbReference type="EMBL" id="VSRR010002208">
    <property type="protein sequence ID" value="MPC30180.1"/>
    <property type="molecule type" value="Genomic_DNA"/>
</dbReference>
<comment type="caution">
    <text evidence="1">The sequence shown here is derived from an EMBL/GenBank/DDBJ whole genome shotgun (WGS) entry which is preliminary data.</text>
</comment>
<reference evidence="1 2" key="1">
    <citation type="submission" date="2019-05" db="EMBL/GenBank/DDBJ databases">
        <title>Another draft genome of Portunus trituberculatus and its Hox gene families provides insights of decapod evolution.</title>
        <authorList>
            <person name="Jeong J.-H."/>
            <person name="Song I."/>
            <person name="Kim S."/>
            <person name="Choi T."/>
            <person name="Kim D."/>
            <person name="Ryu S."/>
            <person name="Kim W."/>
        </authorList>
    </citation>
    <scope>NUCLEOTIDE SEQUENCE [LARGE SCALE GENOMIC DNA]</scope>
    <source>
        <tissue evidence="1">Muscle</tissue>
    </source>
</reference>
<organism evidence="1 2">
    <name type="scientific">Portunus trituberculatus</name>
    <name type="common">Swimming crab</name>
    <name type="synonym">Neptunus trituberculatus</name>
    <dbReference type="NCBI Taxonomy" id="210409"/>
    <lineage>
        <taxon>Eukaryota</taxon>
        <taxon>Metazoa</taxon>
        <taxon>Ecdysozoa</taxon>
        <taxon>Arthropoda</taxon>
        <taxon>Crustacea</taxon>
        <taxon>Multicrustacea</taxon>
        <taxon>Malacostraca</taxon>
        <taxon>Eumalacostraca</taxon>
        <taxon>Eucarida</taxon>
        <taxon>Decapoda</taxon>
        <taxon>Pleocyemata</taxon>
        <taxon>Brachyura</taxon>
        <taxon>Eubrachyura</taxon>
        <taxon>Portunoidea</taxon>
        <taxon>Portunidae</taxon>
        <taxon>Portuninae</taxon>
        <taxon>Portunus</taxon>
    </lineage>
</organism>
<keyword evidence="2" id="KW-1185">Reference proteome</keyword>
<evidence type="ECO:0000313" key="1">
    <source>
        <dbReference type="EMBL" id="MPC30180.1"/>
    </source>
</evidence>
<name>A0A5B7E7Y8_PORTR</name>
<dbReference type="AlphaFoldDB" id="A0A5B7E7Y8"/>
<gene>
    <name evidence="1" type="ORF">E2C01_023440</name>
</gene>
<proteinExistence type="predicted"/>